<sequence length="105" mass="12219">MLWKRAREPGVKSDLLVLLSQDQWVRMKGIVDDLKAATSGQWLHDQTALNVLQVRRSSFFCWARCQRLDDWQRPCSWFTDRLFLCFTSAMFLLKICECTAEACGA</sequence>
<organism evidence="1 2">
    <name type="scientific">Crepidotus variabilis</name>
    <dbReference type="NCBI Taxonomy" id="179855"/>
    <lineage>
        <taxon>Eukaryota</taxon>
        <taxon>Fungi</taxon>
        <taxon>Dikarya</taxon>
        <taxon>Basidiomycota</taxon>
        <taxon>Agaricomycotina</taxon>
        <taxon>Agaricomycetes</taxon>
        <taxon>Agaricomycetidae</taxon>
        <taxon>Agaricales</taxon>
        <taxon>Agaricineae</taxon>
        <taxon>Crepidotaceae</taxon>
        <taxon>Crepidotus</taxon>
    </lineage>
</organism>
<evidence type="ECO:0000313" key="1">
    <source>
        <dbReference type="EMBL" id="KAF9525596.1"/>
    </source>
</evidence>
<gene>
    <name evidence="1" type="ORF">CPB83DRAFT_859270</name>
</gene>
<evidence type="ECO:0000313" key="2">
    <source>
        <dbReference type="Proteomes" id="UP000807306"/>
    </source>
</evidence>
<dbReference type="Proteomes" id="UP000807306">
    <property type="component" value="Unassembled WGS sequence"/>
</dbReference>
<comment type="caution">
    <text evidence="1">The sequence shown here is derived from an EMBL/GenBank/DDBJ whole genome shotgun (WGS) entry which is preliminary data.</text>
</comment>
<accession>A0A9P6EA62</accession>
<dbReference type="AlphaFoldDB" id="A0A9P6EA62"/>
<name>A0A9P6EA62_9AGAR</name>
<dbReference type="EMBL" id="MU157882">
    <property type="protein sequence ID" value="KAF9525596.1"/>
    <property type="molecule type" value="Genomic_DNA"/>
</dbReference>
<reference evidence="1" key="1">
    <citation type="submission" date="2020-11" db="EMBL/GenBank/DDBJ databases">
        <authorList>
            <consortium name="DOE Joint Genome Institute"/>
            <person name="Ahrendt S."/>
            <person name="Riley R."/>
            <person name="Andreopoulos W."/>
            <person name="Labutti K."/>
            <person name="Pangilinan J."/>
            <person name="Ruiz-Duenas F.J."/>
            <person name="Barrasa J.M."/>
            <person name="Sanchez-Garcia M."/>
            <person name="Camarero S."/>
            <person name="Miyauchi S."/>
            <person name="Serrano A."/>
            <person name="Linde D."/>
            <person name="Babiker R."/>
            <person name="Drula E."/>
            <person name="Ayuso-Fernandez I."/>
            <person name="Pacheco R."/>
            <person name="Padilla G."/>
            <person name="Ferreira P."/>
            <person name="Barriuso J."/>
            <person name="Kellner H."/>
            <person name="Castanera R."/>
            <person name="Alfaro M."/>
            <person name="Ramirez L."/>
            <person name="Pisabarro A.G."/>
            <person name="Kuo A."/>
            <person name="Tritt A."/>
            <person name="Lipzen A."/>
            <person name="He G."/>
            <person name="Yan M."/>
            <person name="Ng V."/>
            <person name="Cullen D."/>
            <person name="Martin F."/>
            <person name="Rosso M.-N."/>
            <person name="Henrissat B."/>
            <person name="Hibbett D."/>
            <person name="Martinez A.T."/>
            <person name="Grigoriev I.V."/>
        </authorList>
    </citation>
    <scope>NUCLEOTIDE SEQUENCE</scope>
    <source>
        <strain evidence="1">CBS 506.95</strain>
    </source>
</reference>
<dbReference type="OrthoDB" id="2956246at2759"/>
<keyword evidence="2" id="KW-1185">Reference proteome</keyword>
<protein>
    <submittedName>
        <fullName evidence="1">Uncharacterized protein</fullName>
    </submittedName>
</protein>
<proteinExistence type="predicted"/>